<gene>
    <name evidence="1" type="ORF">H9804_00135</name>
</gene>
<reference evidence="1" key="1">
    <citation type="journal article" date="2021" name="PeerJ">
        <title>Extensive microbial diversity within the chicken gut microbiome revealed by metagenomics and culture.</title>
        <authorList>
            <person name="Gilroy R."/>
            <person name="Ravi A."/>
            <person name="Getino M."/>
            <person name="Pursley I."/>
            <person name="Horton D.L."/>
            <person name="Alikhan N.F."/>
            <person name="Baker D."/>
            <person name="Gharbi K."/>
            <person name="Hall N."/>
            <person name="Watson M."/>
            <person name="Adriaenssens E.M."/>
            <person name="Foster-Nyarko E."/>
            <person name="Jarju S."/>
            <person name="Secka A."/>
            <person name="Antonio M."/>
            <person name="Oren A."/>
            <person name="Chaudhuri R.R."/>
            <person name="La Ragione R."/>
            <person name="Hildebrand F."/>
            <person name="Pallen M.J."/>
        </authorList>
    </citation>
    <scope>NUCLEOTIDE SEQUENCE</scope>
    <source>
        <strain evidence="1">ChiW4-1371</strain>
    </source>
</reference>
<accession>A0A9D2GSF7</accession>
<sequence>MSVSFKQLIDYIVYEIEVSRKEKHNKYYVVSDVVHAINQLENIRKFYHSNEDNKAKILYLINKIFEKDGIANPAKSEIMYAEIEQLIINIYNMIK</sequence>
<dbReference type="AlphaFoldDB" id="A0A9D2GSF7"/>
<comment type="caution">
    <text evidence="1">The sequence shown here is derived from an EMBL/GenBank/DDBJ whole genome shotgun (WGS) entry which is preliminary data.</text>
</comment>
<proteinExistence type="predicted"/>
<reference evidence="1" key="2">
    <citation type="submission" date="2021-04" db="EMBL/GenBank/DDBJ databases">
        <authorList>
            <person name="Gilroy R."/>
        </authorList>
    </citation>
    <scope>NUCLEOTIDE SEQUENCE</scope>
    <source>
        <strain evidence="1">ChiW4-1371</strain>
    </source>
</reference>
<dbReference type="EMBL" id="DXAQ01000004">
    <property type="protein sequence ID" value="HIZ88329.1"/>
    <property type="molecule type" value="Genomic_DNA"/>
</dbReference>
<protein>
    <submittedName>
        <fullName evidence="1">Uncharacterized protein</fullName>
    </submittedName>
</protein>
<evidence type="ECO:0000313" key="2">
    <source>
        <dbReference type="Proteomes" id="UP000824176"/>
    </source>
</evidence>
<organism evidence="1 2">
    <name type="scientific">Candidatus Mucispirillum faecigallinarum</name>
    <dbReference type="NCBI Taxonomy" id="2838699"/>
    <lineage>
        <taxon>Bacteria</taxon>
        <taxon>Pseudomonadati</taxon>
        <taxon>Deferribacterota</taxon>
        <taxon>Deferribacteres</taxon>
        <taxon>Deferribacterales</taxon>
        <taxon>Mucispirillaceae</taxon>
        <taxon>Mucispirillum</taxon>
    </lineage>
</organism>
<dbReference type="Proteomes" id="UP000824176">
    <property type="component" value="Unassembled WGS sequence"/>
</dbReference>
<evidence type="ECO:0000313" key="1">
    <source>
        <dbReference type="EMBL" id="HIZ88329.1"/>
    </source>
</evidence>
<name>A0A9D2GSF7_9BACT</name>